<reference evidence="3 4" key="1">
    <citation type="submission" date="2019-08" db="EMBL/GenBank/DDBJ databases">
        <authorList>
            <person name="Alioto T."/>
            <person name="Alioto T."/>
            <person name="Gomez Garrido J."/>
        </authorList>
    </citation>
    <scope>NUCLEOTIDE SEQUENCE [LARGE SCALE GENOMIC DNA]</scope>
</reference>
<feature type="domain" description="MADF" evidence="2">
    <location>
        <begin position="26"/>
        <end position="81"/>
    </location>
</feature>
<protein>
    <submittedName>
        <fullName evidence="3">MADF domain</fullName>
    </submittedName>
</protein>
<evidence type="ECO:0000259" key="2">
    <source>
        <dbReference type="Pfam" id="PF10545"/>
    </source>
</evidence>
<keyword evidence="4" id="KW-1185">Reference proteome</keyword>
<name>A0A5E4NSX7_9HEMI</name>
<dbReference type="OrthoDB" id="6147983at2759"/>
<feature type="compositionally biased region" description="Polar residues" evidence="1">
    <location>
        <begin position="103"/>
        <end position="113"/>
    </location>
</feature>
<evidence type="ECO:0000256" key="1">
    <source>
        <dbReference type="SAM" id="MobiDB-lite"/>
    </source>
</evidence>
<gene>
    <name evidence="3" type="ORF">CINCED_3A010819</name>
</gene>
<evidence type="ECO:0000313" key="3">
    <source>
        <dbReference type="EMBL" id="VVC46390.1"/>
    </source>
</evidence>
<dbReference type="Proteomes" id="UP000325440">
    <property type="component" value="Unassembled WGS sequence"/>
</dbReference>
<dbReference type="InterPro" id="IPR006578">
    <property type="entry name" value="MADF-dom"/>
</dbReference>
<accession>A0A5E4NSX7</accession>
<proteinExistence type="predicted"/>
<sequence length="152" mass="17278">MALLRPMWYYGIQLWGSAKPSNTRTIQALQSICLRLISEQNCRNRWKNIHTAFGRSRRPPKSRSGGRSKKPYYLATYLGFLCPYMQGASTSGNVPPEEESDNDTYPTNMQATDTQDEEGNSQDIPGVTPNNKAFLDSETEIYPKPTPRKKKK</sequence>
<dbReference type="Pfam" id="PF10545">
    <property type="entry name" value="MADF_DNA_bdg"/>
    <property type="match status" value="1"/>
</dbReference>
<dbReference type="EMBL" id="CABPRJ010002489">
    <property type="protein sequence ID" value="VVC46390.1"/>
    <property type="molecule type" value="Genomic_DNA"/>
</dbReference>
<evidence type="ECO:0000313" key="4">
    <source>
        <dbReference type="Proteomes" id="UP000325440"/>
    </source>
</evidence>
<organism evidence="3 4">
    <name type="scientific">Cinara cedri</name>
    <dbReference type="NCBI Taxonomy" id="506608"/>
    <lineage>
        <taxon>Eukaryota</taxon>
        <taxon>Metazoa</taxon>
        <taxon>Ecdysozoa</taxon>
        <taxon>Arthropoda</taxon>
        <taxon>Hexapoda</taxon>
        <taxon>Insecta</taxon>
        <taxon>Pterygota</taxon>
        <taxon>Neoptera</taxon>
        <taxon>Paraneoptera</taxon>
        <taxon>Hemiptera</taxon>
        <taxon>Sternorrhyncha</taxon>
        <taxon>Aphidomorpha</taxon>
        <taxon>Aphidoidea</taxon>
        <taxon>Aphididae</taxon>
        <taxon>Lachninae</taxon>
        <taxon>Cinara</taxon>
    </lineage>
</organism>
<feature type="region of interest" description="Disordered" evidence="1">
    <location>
        <begin position="89"/>
        <end position="152"/>
    </location>
</feature>
<dbReference type="AlphaFoldDB" id="A0A5E4NSX7"/>